<dbReference type="InterPro" id="IPR007060">
    <property type="entry name" value="FtsL/DivIC"/>
</dbReference>
<accession>A0ABS7SWE4</accession>
<gene>
    <name evidence="3" type="ORF">K8P03_00635</name>
</gene>
<dbReference type="Proteomes" id="UP000734271">
    <property type="component" value="Unassembled WGS sequence"/>
</dbReference>
<dbReference type="RefSeq" id="WP_223417582.1">
    <property type="nucleotide sequence ID" value="NZ_JAIPME010000002.1"/>
</dbReference>
<evidence type="ECO:0000256" key="1">
    <source>
        <dbReference type="SAM" id="MobiDB-lite"/>
    </source>
</evidence>
<keyword evidence="4" id="KW-1185">Reference proteome</keyword>
<reference evidence="3 4" key="1">
    <citation type="submission" date="2021-08" db="EMBL/GenBank/DDBJ databases">
        <title>FDA dAtabase for Regulatory Grade micrObial Sequences (FDA-ARGOS): Supporting development and validation of Infectious Disease Dx tests.</title>
        <authorList>
            <person name="Sproer C."/>
            <person name="Gronow S."/>
            <person name="Severitt S."/>
            <person name="Schroder I."/>
            <person name="Tallon L."/>
            <person name="Sadzewicz L."/>
            <person name="Zhao X."/>
            <person name="Boylan J."/>
            <person name="Ott S."/>
            <person name="Bowen H."/>
            <person name="Vavikolanu K."/>
            <person name="Hazen T."/>
            <person name="Aluvathingal J."/>
            <person name="Nadendla S."/>
            <person name="Lowell S."/>
            <person name="Myers T."/>
            <person name="Yan Y."/>
            <person name="Sichtig H."/>
        </authorList>
    </citation>
    <scope>NUCLEOTIDE SEQUENCE [LARGE SCALE GENOMIC DNA]</scope>
    <source>
        <strain evidence="3 4">FDAARGOS_1460</strain>
    </source>
</reference>
<name>A0ABS7SWE4_9FIRM</name>
<keyword evidence="2" id="KW-0812">Transmembrane</keyword>
<feature type="transmembrane region" description="Helical" evidence="2">
    <location>
        <begin position="24"/>
        <end position="42"/>
    </location>
</feature>
<keyword evidence="2" id="KW-0472">Membrane</keyword>
<feature type="region of interest" description="Disordered" evidence="1">
    <location>
        <begin position="77"/>
        <end position="176"/>
    </location>
</feature>
<keyword evidence="2" id="KW-1133">Transmembrane helix</keyword>
<dbReference type="EMBL" id="JAIPME010000002">
    <property type="protein sequence ID" value="MBZ2385826.1"/>
    <property type="molecule type" value="Genomic_DNA"/>
</dbReference>
<protein>
    <submittedName>
        <fullName evidence="3">Septum formation initiator family protein</fullName>
    </submittedName>
</protein>
<sequence length="176" mass="20132">MAKNRRRARKDSYLSKRKQKNKRFLRVAAGLVIIVSLGFFYLNSAMNKEHADMNKDIISGQKKLEDIKTEIDELKNDYEMRNTDEFKEKVAKEKLGMVKKGEEDKGEKEENSVIKPVNPKQTDQENPDSGANQATNENDQANPNDNQNPNPNDNQNNQSNPNANQGENPERNENGR</sequence>
<organism evidence="3 4">
    <name type="scientific">Anaerococcus murdochii</name>
    <dbReference type="NCBI Taxonomy" id="411577"/>
    <lineage>
        <taxon>Bacteria</taxon>
        <taxon>Bacillati</taxon>
        <taxon>Bacillota</taxon>
        <taxon>Tissierellia</taxon>
        <taxon>Tissierellales</taxon>
        <taxon>Peptoniphilaceae</taxon>
        <taxon>Anaerococcus</taxon>
    </lineage>
</organism>
<feature type="compositionally biased region" description="Basic and acidic residues" evidence="1">
    <location>
        <begin position="77"/>
        <end position="112"/>
    </location>
</feature>
<evidence type="ECO:0000313" key="3">
    <source>
        <dbReference type="EMBL" id="MBZ2385826.1"/>
    </source>
</evidence>
<comment type="caution">
    <text evidence="3">The sequence shown here is derived from an EMBL/GenBank/DDBJ whole genome shotgun (WGS) entry which is preliminary data.</text>
</comment>
<evidence type="ECO:0000313" key="4">
    <source>
        <dbReference type="Proteomes" id="UP000734271"/>
    </source>
</evidence>
<evidence type="ECO:0000256" key="2">
    <source>
        <dbReference type="SAM" id="Phobius"/>
    </source>
</evidence>
<dbReference type="Pfam" id="PF04977">
    <property type="entry name" value="DivIC"/>
    <property type="match status" value="1"/>
</dbReference>
<proteinExistence type="predicted"/>
<feature type="compositionally biased region" description="Low complexity" evidence="1">
    <location>
        <begin position="136"/>
        <end position="167"/>
    </location>
</feature>